<organism evidence="1 2">
    <name type="scientific">Pyropia yezoensis</name>
    <name type="common">Susabi-nori</name>
    <name type="synonym">Porphyra yezoensis</name>
    <dbReference type="NCBI Taxonomy" id="2788"/>
    <lineage>
        <taxon>Eukaryota</taxon>
        <taxon>Rhodophyta</taxon>
        <taxon>Bangiophyceae</taxon>
        <taxon>Bangiales</taxon>
        <taxon>Bangiaceae</taxon>
        <taxon>Pyropia</taxon>
    </lineage>
</organism>
<reference evidence="1" key="1">
    <citation type="submission" date="2019-11" db="EMBL/GenBank/DDBJ databases">
        <title>Nori genome reveals adaptations in red seaweeds to the harsh intertidal environment.</title>
        <authorList>
            <person name="Wang D."/>
            <person name="Mao Y."/>
        </authorList>
    </citation>
    <scope>NUCLEOTIDE SEQUENCE</scope>
    <source>
        <tissue evidence="1">Gametophyte</tissue>
    </source>
</reference>
<dbReference type="Proteomes" id="UP000798662">
    <property type="component" value="Chromosome 1"/>
</dbReference>
<gene>
    <name evidence="1" type="ORF">I4F81_001728</name>
</gene>
<name>A0ACC3BNR0_PYRYE</name>
<keyword evidence="2" id="KW-1185">Reference proteome</keyword>
<evidence type="ECO:0000313" key="2">
    <source>
        <dbReference type="Proteomes" id="UP000798662"/>
    </source>
</evidence>
<sequence length="152" mass="17050">MLVTVTSGRRSLLMLQSPRLCPRRRRQVRKARKQGHLHRLAKEKSVAGGARPMKAVVFASAHVAPHGTRTKRFAAAAESFNSHPQATTKTDGKHLRDLLFLLKDKFEYDDEKEAAQSGNDGAVTKLDDLLIDVVEKFNDFEERERAAKGENT</sequence>
<comment type="caution">
    <text evidence="1">The sequence shown here is derived from an EMBL/GenBank/DDBJ whole genome shotgun (WGS) entry which is preliminary data.</text>
</comment>
<evidence type="ECO:0000313" key="1">
    <source>
        <dbReference type="EMBL" id="KAK1859131.1"/>
    </source>
</evidence>
<protein>
    <submittedName>
        <fullName evidence="1">Uncharacterized protein</fullName>
    </submittedName>
</protein>
<dbReference type="EMBL" id="CM020618">
    <property type="protein sequence ID" value="KAK1859131.1"/>
    <property type="molecule type" value="Genomic_DNA"/>
</dbReference>
<accession>A0ACC3BNR0</accession>
<proteinExistence type="predicted"/>